<dbReference type="AlphaFoldDB" id="A0A0A1MT41"/>
<organism evidence="5 6">
    <name type="scientific">Oceanobacillus oncorhynchi</name>
    <dbReference type="NCBI Taxonomy" id="545501"/>
    <lineage>
        <taxon>Bacteria</taxon>
        <taxon>Bacillati</taxon>
        <taxon>Bacillota</taxon>
        <taxon>Bacilli</taxon>
        <taxon>Bacillales</taxon>
        <taxon>Bacillaceae</taxon>
        <taxon>Oceanobacillus</taxon>
    </lineage>
</organism>
<dbReference type="InterPro" id="IPR046335">
    <property type="entry name" value="LacI/GalR-like_sensor"/>
</dbReference>
<evidence type="ECO:0000313" key="6">
    <source>
        <dbReference type="Proteomes" id="UP000040453"/>
    </source>
</evidence>
<keyword evidence="2" id="KW-0238">DNA-binding</keyword>
<protein>
    <submittedName>
        <fullName evidence="5">HTH-type transcriptional regulator DegA</fullName>
    </submittedName>
</protein>
<dbReference type="PRINTS" id="PR00036">
    <property type="entry name" value="HTHLACI"/>
</dbReference>
<dbReference type="EMBL" id="CDGG01000001">
    <property type="protein sequence ID" value="CEI82151.1"/>
    <property type="molecule type" value="Genomic_DNA"/>
</dbReference>
<accession>A0A0A1MT41</accession>
<keyword evidence="6" id="KW-1185">Reference proteome</keyword>
<evidence type="ECO:0000256" key="1">
    <source>
        <dbReference type="ARBA" id="ARBA00023015"/>
    </source>
</evidence>
<dbReference type="Pfam" id="PF13377">
    <property type="entry name" value="Peripla_BP_3"/>
    <property type="match status" value="1"/>
</dbReference>
<dbReference type="CDD" id="cd01392">
    <property type="entry name" value="HTH_LacI"/>
    <property type="match status" value="1"/>
</dbReference>
<evidence type="ECO:0000256" key="2">
    <source>
        <dbReference type="ARBA" id="ARBA00023125"/>
    </source>
</evidence>
<dbReference type="InterPro" id="IPR010982">
    <property type="entry name" value="Lambda_DNA-bd_dom_sf"/>
</dbReference>
<dbReference type="CDD" id="cd06267">
    <property type="entry name" value="PBP1_LacI_sugar_binding-like"/>
    <property type="match status" value="1"/>
</dbReference>
<sequence length="336" mass="36712">MKEKRPTIYDVAKEAGVSISTVSKVMNGTGSIADKTKKKVEASMQKLSYQPIAAPALQKRLQTIGLLIPSIADPFSAEIARKIEDNGRKYGFSLIVCSTDNNLVKEKEYIAILRKKYVDGIIIATGLKNAKALQELKNSNIPIALLSREVPSLPLNTVLVNDYLGAYEATSYLIKKGHQRIAVITEDMYFSSVKARVDGYKQALEDEQMEASKSLISIDNSSFMDASQSAGKLVNMQEPPTAIFASTEPLAIGAMQGVREAGLMIPDDVSIVGFDNSILAQMCYPQLTTVAQPTEEMAEKIVQLLVEEINGTEKVKQRIVLAPRLVIRGTVGEGRQ</sequence>
<dbReference type="PANTHER" id="PTHR30146">
    <property type="entry name" value="LACI-RELATED TRANSCRIPTIONAL REPRESSOR"/>
    <property type="match status" value="1"/>
</dbReference>
<name>A0A0A1MT41_9BACI</name>
<dbReference type="RefSeq" id="WP_244882361.1">
    <property type="nucleotide sequence ID" value="NZ_CDGG01000001.1"/>
</dbReference>
<dbReference type="InterPro" id="IPR000843">
    <property type="entry name" value="HTH_LacI"/>
</dbReference>
<keyword evidence="1" id="KW-0805">Transcription regulation</keyword>
<keyword evidence="3" id="KW-0804">Transcription</keyword>
<evidence type="ECO:0000256" key="3">
    <source>
        <dbReference type="ARBA" id="ARBA00023163"/>
    </source>
</evidence>
<dbReference type="GO" id="GO:0003700">
    <property type="term" value="F:DNA-binding transcription factor activity"/>
    <property type="evidence" value="ECO:0007669"/>
    <property type="project" value="TreeGrafter"/>
</dbReference>
<dbReference type="Proteomes" id="UP000040453">
    <property type="component" value="Unassembled WGS sequence"/>
</dbReference>
<dbReference type="PROSITE" id="PS50932">
    <property type="entry name" value="HTH_LACI_2"/>
    <property type="match status" value="1"/>
</dbReference>
<reference evidence="5 6" key="1">
    <citation type="submission" date="2014-11" db="EMBL/GenBank/DDBJ databases">
        <authorList>
            <person name="Urmite Genomes Urmite Genomes"/>
        </authorList>
    </citation>
    <scope>NUCLEOTIDE SEQUENCE [LARGE SCALE GENOMIC DNA]</scope>
    <source>
        <strain evidence="5 6">Oc5</strain>
    </source>
</reference>
<proteinExistence type="predicted"/>
<dbReference type="SUPFAM" id="SSF53822">
    <property type="entry name" value="Periplasmic binding protein-like I"/>
    <property type="match status" value="1"/>
</dbReference>
<dbReference type="Gene3D" id="3.40.50.2300">
    <property type="match status" value="2"/>
</dbReference>
<dbReference type="PANTHER" id="PTHR30146:SF147">
    <property type="entry name" value="HTH-TYPE TRANSCRIPTIONAL REGULATOR DEGA"/>
    <property type="match status" value="1"/>
</dbReference>
<dbReference type="SUPFAM" id="SSF47413">
    <property type="entry name" value="lambda repressor-like DNA-binding domains"/>
    <property type="match status" value="1"/>
</dbReference>
<dbReference type="GO" id="GO:0000976">
    <property type="term" value="F:transcription cis-regulatory region binding"/>
    <property type="evidence" value="ECO:0007669"/>
    <property type="project" value="TreeGrafter"/>
</dbReference>
<gene>
    <name evidence="5" type="primary">degA_3</name>
    <name evidence="5" type="ORF">BN997_02009</name>
</gene>
<dbReference type="PROSITE" id="PS00356">
    <property type="entry name" value="HTH_LACI_1"/>
    <property type="match status" value="1"/>
</dbReference>
<evidence type="ECO:0000259" key="4">
    <source>
        <dbReference type="PROSITE" id="PS50932"/>
    </source>
</evidence>
<dbReference type="Gene3D" id="1.10.260.40">
    <property type="entry name" value="lambda repressor-like DNA-binding domains"/>
    <property type="match status" value="1"/>
</dbReference>
<dbReference type="Pfam" id="PF00356">
    <property type="entry name" value="LacI"/>
    <property type="match status" value="1"/>
</dbReference>
<evidence type="ECO:0000313" key="5">
    <source>
        <dbReference type="EMBL" id="CEI82151.1"/>
    </source>
</evidence>
<dbReference type="InterPro" id="IPR028082">
    <property type="entry name" value="Peripla_BP_I"/>
</dbReference>
<dbReference type="SMART" id="SM00354">
    <property type="entry name" value="HTH_LACI"/>
    <property type="match status" value="1"/>
</dbReference>
<dbReference type="STRING" id="545501.BN997_02009"/>
<feature type="domain" description="HTH lacI-type" evidence="4">
    <location>
        <begin position="6"/>
        <end position="59"/>
    </location>
</feature>